<accession>A0A116M124</accession>
<dbReference type="Proteomes" id="UP000073494">
    <property type="component" value="Unassembled WGS sequence"/>
</dbReference>
<sequence>MTSQKFEEYKQRIEEFIANSKEFTEQEKLDCATAVLSVVENLKSYQDFSKLKGREKGKIDYIEENTYLSKSTIGDIITGRGKPNGKLITDDTFKEIFKWEELQEYIFENYDNGIADVLQENFNYYFLRTELKDRLKLIDTKTLEHLGKLAKQQPNRISVESMLFIVFADWFFKSKQPLKFYPVLSNEKLFTLISENITEIENSLELVDVNDIDKKLDFIARIDSTNSWYEIDEILNQKEQEQLMRISNKVNEFSSK</sequence>
<evidence type="ECO:0000313" key="2">
    <source>
        <dbReference type="Proteomes" id="UP000073494"/>
    </source>
</evidence>
<gene>
    <name evidence="1" type="ORF">ERS132416_02375</name>
</gene>
<evidence type="ECO:0000313" key="1">
    <source>
        <dbReference type="EMBL" id="CYV22084.1"/>
    </source>
</evidence>
<dbReference type="RefSeq" id="WP_044775084.1">
    <property type="nucleotide sequence ID" value="NZ_CEFG01000137.1"/>
</dbReference>
<reference evidence="1 2" key="1">
    <citation type="submission" date="2016-02" db="EMBL/GenBank/DDBJ databases">
        <authorList>
            <consortium name="Pathogen Informatics"/>
        </authorList>
    </citation>
    <scope>NUCLEOTIDE SEQUENCE [LARGE SCALE GENOMIC DNA]</scope>
    <source>
        <strain evidence="1 2">LSS54</strain>
    </source>
</reference>
<dbReference type="AlphaFoldDB" id="A0A116M124"/>
<dbReference type="EMBL" id="FIHD01000084">
    <property type="protein sequence ID" value="CYV22084.1"/>
    <property type="molecule type" value="Genomic_DNA"/>
</dbReference>
<organism evidence="1 2">
    <name type="scientific">Streptococcus suis</name>
    <dbReference type="NCBI Taxonomy" id="1307"/>
    <lineage>
        <taxon>Bacteria</taxon>
        <taxon>Bacillati</taxon>
        <taxon>Bacillota</taxon>
        <taxon>Bacilli</taxon>
        <taxon>Lactobacillales</taxon>
        <taxon>Streptococcaceae</taxon>
        <taxon>Streptococcus</taxon>
    </lineage>
</organism>
<proteinExistence type="predicted"/>
<name>A0A116M124_STRSU</name>
<protein>
    <submittedName>
        <fullName evidence="1">Uncharacterized protein</fullName>
    </submittedName>
</protein>